<keyword evidence="4 7" id="KW-0255">Endonuclease</keyword>
<keyword evidence="2 7" id="KW-0540">Nuclease</keyword>
<comment type="subcellular location">
    <subcellularLocation>
        <location evidence="7">Cytoplasm</location>
    </subcellularLocation>
</comment>
<dbReference type="InterPro" id="IPR002036">
    <property type="entry name" value="YbeY"/>
</dbReference>
<dbReference type="GO" id="GO:0004222">
    <property type="term" value="F:metalloendopeptidase activity"/>
    <property type="evidence" value="ECO:0007669"/>
    <property type="project" value="InterPro"/>
</dbReference>
<evidence type="ECO:0000313" key="8">
    <source>
        <dbReference type="EMBL" id="GGK34262.1"/>
    </source>
</evidence>
<protein>
    <recommendedName>
        <fullName evidence="7">Endoribonuclease YbeY</fullName>
        <ecNumber evidence="7">3.1.-.-</ecNumber>
    </recommendedName>
</protein>
<organism evidence="8 9">
    <name type="scientific">Salinarimonas ramus</name>
    <dbReference type="NCBI Taxonomy" id="690164"/>
    <lineage>
        <taxon>Bacteria</taxon>
        <taxon>Pseudomonadati</taxon>
        <taxon>Pseudomonadota</taxon>
        <taxon>Alphaproteobacteria</taxon>
        <taxon>Hyphomicrobiales</taxon>
        <taxon>Salinarimonadaceae</taxon>
        <taxon>Salinarimonas</taxon>
    </lineage>
</organism>
<evidence type="ECO:0000256" key="1">
    <source>
        <dbReference type="ARBA" id="ARBA00010875"/>
    </source>
</evidence>
<dbReference type="Pfam" id="PF02130">
    <property type="entry name" value="YbeY"/>
    <property type="match status" value="1"/>
</dbReference>
<dbReference type="Proteomes" id="UP000600449">
    <property type="component" value="Unassembled WGS sequence"/>
</dbReference>
<keyword evidence="7" id="KW-0963">Cytoplasm</keyword>
<name>A0A917Q819_9HYPH</name>
<dbReference type="RefSeq" id="WP_188912559.1">
    <property type="nucleotide sequence ID" value="NZ_BMMF01000005.1"/>
</dbReference>
<gene>
    <name evidence="7 8" type="primary">ybeY</name>
    <name evidence="8" type="ORF">GCM10011322_21230</name>
</gene>
<keyword evidence="7" id="KW-0698">rRNA processing</keyword>
<dbReference type="GO" id="GO:0006364">
    <property type="term" value="P:rRNA processing"/>
    <property type="evidence" value="ECO:0007669"/>
    <property type="project" value="UniProtKB-UniRule"/>
</dbReference>
<accession>A0A917Q819</accession>
<dbReference type="PANTHER" id="PTHR46986">
    <property type="entry name" value="ENDORIBONUCLEASE YBEY, CHLOROPLASTIC"/>
    <property type="match status" value="1"/>
</dbReference>
<dbReference type="EMBL" id="BMMF01000005">
    <property type="protein sequence ID" value="GGK34262.1"/>
    <property type="molecule type" value="Genomic_DNA"/>
</dbReference>
<feature type="binding site" evidence="7">
    <location>
        <position position="124"/>
    </location>
    <ligand>
        <name>Zn(2+)</name>
        <dbReference type="ChEBI" id="CHEBI:29105"/>
        <note>catalytic</note>
    </ligand>
</feature>
<dbReference type="GO" id="GO:0005737">
    <property type="term" value="C:cytoplasm"/>
    <property type="evidence" value="ECO:0007669"/>
    <property type="project" value="UniProtKB-SubCell"/>
</dbReference>
<keyword evidence="5 7" id="KW-0378">Hydrolase</keyword>
<reference evidence="8 9" key="1">
    <citation type="journal article" date="2014" name="Int. J. Syst. Evol. Microbiol.">
        <title>Complete genome sequence of Corynebacterium casei LMG S-19264T (=DSM 44701T), isolated from a smear-ripened cheese.</title>
        <authorList>
            <consortium name="US DOE Joint Genome Institute (JGI-PGF)"/>
            <person name="Walter F."/>
            <person name="Albersmeier A."/>
            <person name="Kalinowski J."/>
            <person name="Ruckert C."/>
        </authorList>
    </citation>
    <scope>NUCLEOTIDE SEQUENCE [LARGE SCALE GENOMIC DNA]</scope>
    <source>
        <strain evidence="8 9">CGMCC 1.9161</strain>
    </source>
</reference>
<dbReference type="GO" id="GO:0004521">
    <property type="term" value="F:RNA endonuclease activity"/>
    <property type="evidence" value="ECO:0007669"/>
    <property type="project" value="UniProtKB-UniRule"/>
</dbReference>
<comment type="cofactor">
    <cofactor evidence="7">
        <name>Zn(2+)</name>
        <dbReference type="ChEBI" id="CHEBI:29105"/>
    </cofactor>
    <text evidence="7">Binds 1 zinc ion.</text>
</comment>
<comment type="caution">
    <text evidence="8">The sequence shown here is derived from an EMBL/GenBank/DDBJ whole genome shotgun (WGS) entry which is preliminary data.</text>
</comment>
<comment type="similarity">
    <text evidence="1 7">Belongs to the endoribonuclease YbeY family.</text>
</comment>
<dbReference type="GO" id="GO:0008270">
    <property type="term" value="F:zinc ion binding"/>
    <property type="evidence" value="ECO:0007669"/>
    <property type="project" value="UniProtKB-UniRule"/>
</dbReference>
<dbReference type="HAMAP" id="MF_00009">
    <property type="entry name" value="Endoribonucl_YbeY"/>
    <property type="match status" value="1"/>
</dbReference>
<keyword evidence="6 7" id="KW-0862">Zinc</keyword>
<dbReference type="InterPro" id="IPR023091">
    <property type="entry name" value="MetalPrtase_cat_dom_sf_prd"/>
</dbReference>
<evidence type="ECO:0000256" key="6">
    <source>
        <dbReference type="ARBA" id="ARBA00022833"/>
    </source>
</evidence>
<comment type="function">
    <text evidence="7">Single strand-specific metallo-endoribonuclease involved in late-stage 70S ribosome quality control and in maturation of the 3' terminus of the 16S rRNA.</text>
</comment>
<keyword evidence="9" id="KW-1185">Reference proteome</keyword>
<evidence type="ECO:0000313" key="9">
    <source>
        <dbReference type="Proteomes" id="UP000600449"/>
    </source>
</evidence>
<dbReference type="AlphaFoldDB" id="A0A917Q819"/>
<dbReference type="Gene3D" id="3.40.390.30">
    <property type="entry name" value="Metalloproteases ('zincins'), catalytic domain"/>
    <property type="match status" value="1"/>
</dbReference>
<evidence type="ECO:0000256" key="2">
    <source>
        <dbReference type="ARBA" id="ARBA00022722"/>
    </source>
</evidence>
<keyword evidence="7" id="KW-0690">Ribosome biogenesis</keyword>
<dbReference type="PANTHER" id="PTHR46986:SF1">
    <property type="entry name" value="ENDORIBONUCLEASE YBEY, CHLOROPLASTIC"/>
    <property type="match status" value="1"/>
</dbReference>
<keyword evidence="3 7" id="KW-0479">Metal-binding</keyword>
<sequence length="160" mass="16899">MSAVDLTLEITREAGAWDTLEDVEGLCVRAAEAALVVAGVEGLVSLELLLTDDDAIRAINLEWRNLDKPTNVLSFPAAPTPGFPGPRPLGDVVLAYETLAREAEEEGKSLADHAAHLLAHGVLHCLGYDHDTDAAAEEMEALETRAMALIGIADPYGGAT</sequence>
<evidence type="ECO:0000256" key="4">
    <source>
        <dbReference type="ARBA" id="ARBA00022759"/>
    </source>
</evidence>
<dbReference type="SUPFAM" id="SSF55486">
    <property type="entry name" value="Metalloproteases ('zincins'), catalytic domain"/>
    <property type="match status" value="1"/>
</dbReference>
<feature type="binding site" evidence="7">
    <location>
        <position position="120"/>
    </location>
    <ligand>
        <name>Zn(2+)</name>
        <dbReference type="ChEBI" id="CHEBI:29105"/>
        <note>catalytic</note>
    </ligand>
</feature>
<evidence type="ECO:0000256" key="3">
    <source>
        <dbReference type="ARBA" id="ARBA00022723"/>
    </source>
</evidence>
<dbReference type="EC" id="3.1.-.-" evidence="7"/>
<dbReference type="NCBIfam" id="TIGR00043">
    <property type="entry name" value="rRNA maturation RNase YbeY"/>
    <property type="match status" value="1"/>
</dbReference>
<evidence type="ECO:0000256" key="7">
    <source>
        <dbReference type="HAMAP-Rule" id="MF_00009"/>
    </source>
</evidence>
<proteinExistence type="inferred from homology"/>
<feature type="binding site" evidence="7">
    <location>
        <position position="130"/>
    </location>
    <ligand>
        <name>Zn(2+)</name>
        <dbReference type="ChEBI" id="CHEBI:29105"/>
        <note>catalytic</note>
    </ligand>
</feature>
<evidence type="ECO:0000256" key="5">
    <source>
        <dbReference type="ARBA" id="ARBA00022801"/>
    </source>
</evidence>